<reference evidence="9 10" key="2">
    <citation type="submission" date="2024-03" db="EMBL/GenBank/DDBJ databases">
        <title>The Genome Sequence of Enterococcus sp. DIV2402.</title>
        <authorList>
            <consortium name="The Broad Institute Genomics Platform"/>
            <consortium name="The Broad Institute Microbial Omics Core"/>
            <consortium name="The Broad Institute Genomic Center for Infectious Diseases"/>
            <person name="Earl A."/>
            <person name="Manson A."/>
            <person name="Gilmore M."/>
            <person name="Schwartman J."/>
            <person name="Shea T."/>
            <person name="Abouelleil A."/>
            <person name="Cao P."/>
            <person name="Chapman S."/>
            <person name="Cusick C."/>
            <person name="Young S."/>
            <person name="Neafsey D."/>
            <person name="Nusbaum C."/>
            <person name="Birren B."/>
        </authorList>
    </citation>
    <scope>NUCLEOTIDE SEQUENCE [LARGE SCALE GENOMIC DNA]</scope>
    <source>
        <strain evidence="9 10">DIV2402</strain>
    </source>
</reference>
<dbReference type="SUPFAM" id="SSF47781">
    <property type="entry name" value="RuvA domain 2-like"/>
    <property type="match status" value="1"/>
</dbReference>
<dbReference type="Gene3D" id="3.40.140.10">
    <property type="entry name" value="Cytidine Deaminase, domain 2"/>
    <property type="match status" value="1"/>
</dbReference>
<dbReference type="PROSITE" id="PS01302">
    <property type="entry name" value="UPF0758"/>
    <property type="match status" value="1"/>
</dbReference>
<dbReference type="Pfam" id="PF20582">
    <property type="entry name" value="UPF0758_N"/>
    <property type="match status" value="1"/>
</dbReference>
<organism evidence="9 10">
    <name type="scientific">Candidatus Enterococcus lowellii</name>
    <dbReference type="NCBI Taxonomy" id="2230877"/>
    <lineage>
        <taxon>Bacteria</taxon>
        <taxon>Bacillati</taxon>
        <taxon>Bacillota</taxon>
        <taxon>Bacilli</taxon>
        <taxon>Lactobacillales</taxon>
        <taxon>Enterococcaceae</taxon>
        <taxon>Enterococcus</taxon>
    </lineage>
</organism>
<dbReference type="PANTHER" id="PTHR30471:SF3">
    <property type="entry name" value="UPF0758 PROTEIN YEES-RELATED"/>
    <property type="match status" value="1"/>
</dbReference>
<reference evidence="9 10" key="1">
    <citation type="submission" date="2021-03" db="EMBL/GenBank/DDBJ databases">
        <authorList>
            <person name="Gilmore M.S."/>
            <person name="Schwartzman J."/>
            <person name="Van Tyne D."/>
            <person name="Martin M."/>
            <person name="Earl A.M."/>
            <person name="Manson A.L."/>
            <person name="Straub T."/>
            <person name="Salamzade R."/>
            <person name="Saavedra J."/>
            <person name="Lebreton F."/>
            <person name="Prichula J."/>
            <person name="Schaufler K."/>
            <person name="Gaca A."/>
            <person name="Sgardioli B."/>
            <person name="Wagenaar J."/>
            <person name="Strong T."/>
        </authorList>
    </citation>
    <scope>NUCLEOTIDE SEQUENCE [LARGE SCALE GENOMIC DNA]</scope>
    <source>
        <strain evidence="9 10">DIV2402</strain>
    </source>
</reference>
<accession>A0ABZ2SLU0</accession>
<dbReference type="PANTHER" id="PTHR30471">
    <property type="entry name" value="DNA REPAIR PROTEIN RADC"/>
    <property type="match status" value="1"/>
</dbReference>
<feature type="domain" description="MPN" evidence="8">
    <location>
        <begin position="104"/>
        <end position="225"/>
    </location>
</feature>
<dbReference type="Pfam" id="PF04002">
    <property type="entry name" value="RadC"/>
    <property type="match status" value="1"/>
</dbReference>
<keyword evidence="6" id="KW-0482">Metalloprotease</keyword>
<evidence type="ECO:0000256" key="1">
    <source>
        <dbReference type="ARBA" id="ARBA00010243"/>
    </source>
</evidence>
<dbReference type="InterPro" id="IPR046778">
    <property type="entry name" value="UPF0758_N"/>
</dbReference>
<evidence type="ECO:0000256" key="4">
    <source>
        <dbReference type="ARBA" id="ARBA00022801"/>
    </source>
</evidence>
<dbReference type="EMBL" id="CP147251">
    <property type="protein sequence ID" value="WYJ76467.1"/>
    <property type="molecule type" value="Genomic_DNA"/>
</dbReference>
<keyword evidence="5" id="KW-0862">Zinc</keyword>
<dbReference type="RefSeq" id="WP_207941427.1">
    <property type="nucleotide sequence ID" value="NZ_CP147251.1"/>
</dbReference>
<keyword evidence="3" id="KW-0479">Metal-binding</keyword>
<dbReference type="PROSITE" id="PS50249">
    <property type="entry name" value="MPN"/>
    <property type="match status" value="1"/>
</dbReference>
<name>A0ABZ2SLU0_9ENTE</name>
<evidence type="ECO:0000256" key="5">
    <source>
        <dbReference type="ARBA" id="ARBA00022833"/>
    </source>
</evidence>
<protein>
    <submittedName>
        <fullName evidence="9">DNA repair protein RadC</fullName>
    </submittedName>
</protein>
<proteinExistence type="inferred from homology"/>
<evidence type="ECO:0000256" key="2">
    <source>
        <dbReference type="ARBA" id="ARBA00022670"/>
    </source>
</evidence>
<sequence length="228" mass="26099">MEKHTMVPQSSRPRERLLDFGEKALSDQELLAILLRTGSKPYNVLELAGLILAAFPNLYELKSASLNELQQIRGVGQIRAIELKAMMELGSRIHQTRQPKYGKVQSSYGLAQQLIEEYKDYHQEHLVCLYLNTKNEITHRKTLFIGSLNQSIAHPREIYREAVRCSAARIICAHNHPSGAPQPSENDRLFTQRLKQCGELMGIELLDHLIIGNESYVSLREEGFWNEF</sequence>
<keyword evidence="4" id="KW-0378">Hydrolase</keyword>
<evidence type="ECO:0000259" key="8">
    <source>
        <dbReference type="PROSITE" id="PS50249"/>
    </source>
</evidence>
<evidence type="ECO:0000256" key="6">
    <source>
        <dbReference type="ARBA" id="ARBA00023049"/>
    </source>
</evidence>
<dbReference type="InterPro" id="IPR025657">
    <property type="entry name" value="RadC_JAB"/>
</dbReference>
<comment type="similarity">
    <text evidence="1 7">Belongs to the UPF0758 family.</text>
</comment>
<dbReference type="NCBIfam" id="NF000642">
    <property type="entry name" value="PRK00024.1"/>
    <property type="match status" value="1"/>
</dbReference>
<gene>
    <name evidence="9" type="ORF">DOK78_001099</name>
</gene>
<keyword evidence="10" id="KW-1185">Reference proteome</keyword>
<dbReference type="InterPro" id="IPR001405">
    <property type="entry name" value="UPF0758"/>
</dbReference>
<dbReference type="NCBIfam" id="TIGR00608">
    <property type="entry name" value="radc"/>
    <property type="match status" value="1"/>
</dbReference>
<dbReference type="InterPro" id="IPR037518">
    <property type="entry name" value="MPN"/>
</dbReference>
<evidence type="ECO:0000256" key="7">
    <source>
        <dbReference type="RuleBase" id="RU003797"/>
    </source>
</evidence>
<dbReference type="InterPro" id="IPR020891">
    <property type="entry name" value="UPF0758_CS"/>
</dbReference>
<evidence type="ECO:0000313" key="10">
    <source>
        <dbReference type="Proteomes" id="UP000664701"/>
    </source>
</evidence>
<keyword evidence="2" id="KW-0645">Protease</keyword>
<evidence type="ECO:0000256" key="3">
    <source>
        <dbReference type="ARBA" id="ARBA00022723"/>
    </source>
</evidence>
<dbReference type="InterPro" id="IPR010994">
    <property type="entry name" value="RuvA_2-like"/>
</dbReference>
<dbReference type="CDD" id="cd08071">
    <property type="entry name" value="MPN_DUF2466"/>
    <property type="match status" value="1"/>
</dbReference>
<evidence type="ECO:0000313" key="9">
    <source>
        <dbReference type="EMBL" id="WYJ76467.1"/>
    </source>
</evidence>
<dbReference type="Proteomes" id="UP000664701">
    <property type="component" value="Chromosome"/>
</dbReference>